<accession>A0A183BQG2</accession>
<organism evidence="1 2">
    <name type="scientific">Globodera pallida</name>
    <name type="common">Potato cyst nematode worm</name>
    <name type="synonym">Heterodera pallida</name>
    <dbReference type="NCBI Taxonomy" id="36090"/>
    <lineage>
        <taxon>Eukaryota</taxon>
        <taxon>Metazoa</taxon>
        <taxon>Ecdysozoa</taxon>
        <taxon>Nematoda</taxon>
        <taxon>Chromadorea</taxon>
        <taxon>Rhabditida</taxon>
        <taxon>Tylenchina</taxon>
        <taxon>Tylenchomorpha</taxon>
        <taxon>Tylenchoidea</taxon>
        <taxon>Heteroderidae</taxon>
        <taxon>Heteroderinae</taxon>
        <taxon>Globodera</taxon>
    </lineage>
</organism>
<dbReference type="AlphaFoldDB" id="A0A183BQG2"/>
<name>A0A183BQG2_GLOPA</name>
<dbReference type="Proteomes" id="UP000050741">
    <property type="component" value="Unassembled WGS sequence"/>
</dbReference>
<evidence type="ECO:0000313" key="2">
    <source>
        <dbReference type="WBParaSite" id="GPLIN_000284800"/>
    </source>
</evidence>
<reference evidence="1" key="2">
    <citation type="submission" date="2014-05" db="EMBL/GenBank/DDBJ databases">
        <title>The genome and life-stage specific transcriptomes of Globodera pallida elucidate key aspects of plant parasitism by a cyst nematode.</title>
        <authorList>
            <person name="Cotton J.A."/>
            <person name="Lilley C.J."/>
            <person name="Jones L.M."/>
            <person name="Kikuchi T."/>
            <person name="Reid A.J."/>
            <person name="Thorpe P."/>
            <person name="Tsai I.J."/>
            <person name="Beasley H."/>
            <person name="Blok V."/>
            <person name="Cock P.J.A."/>
            <person name="Van den Akker S.E."/>
            <person name="Holroyd N."/>
            <person name="Hunt M."/>
            <person name="Mantelin S."/>
            <person name="Naghra H."/>
            <person name="Pain A."/>
            <person name="Palomares-Rius J.E."/>
            <person name="Zarowiecki M."/>
            <person name="Berriman M."/>
            <person name="Jones J.T."/>
            <person name="Urwin P.E."/>
        </authorList>
    </citation>
    <scope>NUCLEOTIDE SEQUENCE [LARGE SCALE GENOMIC DNA]</scope>
    <source>
        <strain evidence="1">Lindley</strain>
    </source>
</reference>
<proteinExistence type="predicted"/>
<protein>
    <submittedName>
        <fullName evidence="2">Post-SET domain-containing protein</fullName>
    </submittedName>
</protein>
<evidence type="ECO:0000313" key="1">
    <source>
        <dbReference type="Proteomes" id="UP000050741"/>
    </source>
</evidence>
<dbReference type="WBParaSite" id="GPLIN_000284800">
    <property type="protein sequence ID" value="GPLIN_000284800"/>
    <property type="gene ID" value="GPLIN_000284800"/>
</dbReference>
<reference evidence="1" key="1">
    <citation type="submission" date="2013-12" db="EMBL/GenBank/DDBJ databases">
        <authorList>
            <person name="Aslett M."/>
        </authorList>
    </citation>
    <scope>NUCLEOTIDE SEQUENCE [LARGE SCALE GENOMIC DNA]</scope>
    <source>
        <strain evidence="1">Lindley</strain>
    </source>
</reference>
<sequence>MPTQWTKTLSRLFPTNYTNNNKYDASALRLNLFVPQGPSTAFNSSNIQAIQTLDGRERQNCCRGGARCRQYFKAMPTLPKRLFRPKRRYYNRVRGFAAECCCPLAKGARGISTTCEPQA</sequence>
<reference evidence="2" key="3">
    <citation type="submission" date="2016-06" db="UniProtKB">
        <authorList>
            <consortium name="WormBaseParasite"/>
        </authorList>
    </citation>
    <scope>IDENTIFICATION</scope>
</reference>
<keyword evidence="1" id="KW-1185">Reference proteome</keyword>